<feature type="domain" description="Filamentous haemagglutinin FhaB/tRNA nuclease CdiA-like TPS" evidence="3">
    <location>
        <begin position="39"/>
        <end position="144"/>
    </location>
</feature>
<sequence length="1414" mass="145472">MFFWYSKLPILLISSTAWAVFQTAAYSQIIRDETLGVERSIVTPQEFRDLIEGGAIRGSNLFHSFLEFNVNEGQNVYFANPDGIANILTRVTGGSRSRIFGTLGVDGAANLYLINPNGIHFGNNARLDVAGSFIATTADGIKLGQQGLFSATEPEKSNLLTIQPGAFFTNALRQHQARQRGLGGPLHERLPRIRNQGNLAVGSGQGLVLSGDLVTSTGSLVAPGGIVKINGSQIGLWDNASIDVSSPNGGGTVLIGSQQTNRSYIAPNVEISANAIANGNGGRVILQADQITGFYGTISASGGTISGNGGFIEVSGKEKLIFRGNVDTSAVNGFPGTLLLDPKDIIIASGTGDQTVDDLDSLSQLTEVGTTTIYESTLEQLSGNTNIVLEATNDILLEDLADDSLDLASGIGAVVFTADADRDGVGNFVMADTVSDTIRTNGRSIAISGANLTIGNIDTSIPQVADAGQSITNAKIVSNSPGVPLESISGTIANVADVDIYQIFLTGGETFSATTVEGTEVATQLFLFDAGGFGIYSNDNDANCGGCLQSTLPAGNPLSPTAPGIYYLAISGFGIEPVSEAGQIFPDPIFPISIFVDLSTSVDPATPTAGNLPLSDWENIRGFDLGNYTIALTGVEAPSATFTESASLPETVNSGSITLIATNGGIKAGNLNTAAVDGEGGNLTLTAKDNITFEDSSISTAGSFGSGNIDFFSRNLFLRNGTILDASTSATKDGGNVTISATDTVAIESLSLLQSNAKQGATGDGGIITIDTEALRVRDGVLIISDTFGQGDGGTLRIQATDVEVRESSLLSVNVNSSATGNAGELTIDTQSLRVRDGAQISSSTNSSGNGGTVRVRATEVEVSGSAIGFSSGLFSSVIPNATGNGGRLTIDTQRLTVRDGAQISSATFGQGNGGTLTVRATDVELMGISPDGDATSGLFSSVQPTATGNGGPLTVDTQKLRISDGAEVRSATFGNGDAGNLEIKATESITLSGVSAIGGRRGGQSSRISANTESTATGSGGDITINTPTTRLDNGAVITARSRSNFPGGEITVNADTLALTDGAQILTSGSSGGDAGSITINATDTITLSGIDPTYNDRLAILGADRVDPDGEASAIASRAIGDGEAGSINLNTKTFILRDQALATVSSTGTGVAGTLEVNANSIQLDNGSLNAETTAGDEGNITLSDAQLVVLRNNSTITTNARESATGGNITITTDFLVTLENSDITANAILGRGGNITITAIGIFSDRTSEITASSQLGIDGTVNLNTPDVNPAQALAKLPADVVDTSNQIVTSCAAVDGNSFVVTGGGGLPADPTGVLRGQVVVPDLRLMVDEGNTQGNTQPVKRRKTRSSLRRRLQYHHDRDQTAMTNQKLPIIEAQGWIINDQGIVELVAYPTQISHGSWINHHSCF</sequence>
<evidence type="ECO:0000313" key="4">
    <source>
        <dbReference type="EMBL" id="AOX00505.1"/>
    </source>
</evidence>
<dbReference type="STRING" id="1458985.BJP34_14500"/>
<feature type="signal peptide" evidence="2">
    <location>
        <begin position="1"/>
        <end position="19"/>
    </location>
</feature>
<feature type="region of interest" description="Disordered" evidence="1">
    <location>
        <begin position="1338"/>
        <end position="1358"/>
    </location>
</feature>
<dbReference type="OrthoDB" id="436571at2"/>
<evidence type="ECO:0000259" key="3">
    <source>
        <dbReference type="SMART" id="SM00912"/>
    </source>
</evidence>
<dbReference type="Gene3D" id="2.160.20.10">
    <property type="entry name" value="Single-stranded right-handed beta-helix, Pectin lyase-like"/>
    <property type="match status" value="6"/>
</dbReference>
<organism evidence="4 5">
    <name type="scientific">Moorena producens PAL-8-15-08-1</name>
    <dbReference type="NCBI Taxonomy" id="1458985"/>
    <lineage>
        <taxon>Bacteria</taxon>
        <taxon>Bacillati</taxon>
        <taxon>Cyanobacteriota</taxon>
        <taxon>Cyanophyceae</taxon>
        <taxon>Coleofasciculales</taxon>
        <taxon>Coleofasciculaceae</taxon>
        <taxon>Moorena</taxon>
    </lineage>
</organism>
<evidence type="ECO:0000313" key="5">
    <source>
        <dbReference type="Proteomes" id="UP000177870"/>
    </source>
</evidence>
<proteinExistence type="predicted"/>
<dbReference type="InterPro" id="IPR012334">
    <property type="entry name" value="Pectin_lyas_fold"/>
</dbReference>
<dbReference type="Pfam" id="PF05860">
    <property type="entry name" value="TPS"/>
    <property type="match status" value="1"/>
</dbReference>
<dbReference type="Proteomes" id="UP000177870">
    <property type="component" value="Chromosome"/>
</dbReference>
<accession>A0A1D8TSC4</accession>
<feature type="compositionally biased region" description="Low complexity" evidence="1">
    <location>
        <begin position="1001"/>
        <end position="1011"/>
    </location>
</feature>
<dbReference type="InterPro" id="IPR008638">
    <property type="entry name" value="FhaB/CdiA-like_TPS"/>
</dbReference>
<feature type="chain" id="PRO_5009438832" description="Filamentous haemagglutinin FhaB/tRNA nuclease CdiA-like TPS domain-containing protein" evidence="2">
    <location>
        <begin position="20"/>
        <end position="1414"/>
    </location>
</feature>
<feature type="compositionally biased region" description="Basic residues" evidence="1">
    <location>
        <begin position="1348"/>
        <end position="1358"/>
    </location>
</feature>
<dbReference type="NCBIfam" id="TIGR01901">
    <property type="entry name" value="adhes_NPXG"/>
    <property type="match status" value="1"/>
</dbReference>
<dbReference type="SMART" id="SM00912">
    <property type="entry name" value="Haemagg_act"/>
    <property type="match status" value="1"/>
</dbReference>
<dbReference type="InterPro" id="IPR011050">
    <property type="entry name" value="Pectin_lyase_fold/virulence"/>
</dbReference>
<reference evidence="5" key="1">
    <citation type="submission" date="2016-10" db="EMBL/GenBank/DDBJ databases">
        <title>Comparative genomics uncovers the prolific and rare metabolic potential of the cyanobacterial genus Moorea.</title>
        <authorList>
            <person name="Leao T."/>
            <person name="Castelao G."/>
            <person name="Korobeynikov A."/>
            <person name="Monroe E.A."/>
            <person name="Podell S."/>
            <person name="Glukhov E."/>
            <person name="Allen E."/>
            <person name="Gerwick W.H."/>
            <person name="Gerwick L."/>
        </authorList>
    </citation>
    <scope>NUCLEOTIDE SEQUENCE [LARGE SCALE GENOMIC DNA]</scope>
    <source>
        <strain evidence="5">PAL-8-15-08-1</strain>
    </source>
</reference>
<gene>
    <name evidence="4" type="ORF">BJP34_14500</name>
</gene>
<dbReference type="KEGG" id="mpro:BJP34_14500"/>
<dbReference type="RefSeq" id="WP_070392962.1">
    <property type="nucleotide sequence ID" value="NZ_CP017599.1"/>
</dbReference>
<dbReference type="EMBL" id="CP017599">
    <property type="protein sequence ID" value="AOX00505.1"/>
    <property type="molecule type" value="Genomic_DNA"/>
</dbReference>
<protein>
    <recommendedName>
        <fullName evidence="3">Filamentous haemagglutinin FhaB/tRNA nuclease CdiA-like TPS domain-containing protein</fullName>
    </recommendedName>
</protein>
<dbReference type="SUPFAM" id="SSF51126">
    <property type="entry name" value="Pectin lyase-like"/>
    <property type="match status" value="4"/>
</dbReference>
<keyword evidence="2" id="KW-0732">Signal</keyword>
<evidence type="ECO:0000256" key="2">
    <source>
        <dbReference type="SAM" id="SignalP"/>
    </source>
</evidence>
<feature type="region of interest" description="Disordered" evidence="1">
    <location>
        <begin position="1001"/>
        <end position="1023"/>
    </location>
</feature>
<dbReference type="Gene3D" id="2.60.120.380">
    <property type="match status" value="1"/>
</dbReference>
<evidence type="ECO:0000256" key="1">
    <source>
        <dbReference type="SAM" id="MobiDB-lite"/>
    </source>
</evidence>
<name>A0A1D8TSC4_9CYAN</name>